<dbReference type="OrthoDB" id="10254720at2759"/>
<name>C5LMA9_PERM5</name>
<dbReference type="EMBL" id="GG683442">
    <property type="protein sequence ID" value="EER02121.1"/>
    <property type="molecule type" value="Genomic_DNA"/>
</dbReference>
<sequence length="52" mass="5864">VKAYPGAFVPPLTCKSQIKVMMKTAPTAMMQHMKPVDNVTEIRRQALEEFLS</sequence>
<reference evidence="1 2" key="1">
    <citation type="submission" date="2008-07" db="EMBL/GenBank/DDBJ databases">
        <authorList>
            <person name="El-Sayed N."/>
            <person name="Caler E."/>
            <person name="Inman J."/>
            <person name="Amedeo P."/>
            <person name="Hass B."/>
            <person name="Wortman J."/>
        </authorList>
    </citation>
    <scope>NUCLEOTIDE SEQUENCE [LARGE SCALE GENOMIC DNA]</scope>
    <source>
        <strain evidence="2">ATCC 50983 / TXsc</strain>
    </source>
</reference>
<gene>
    <name evidence="1" type="ORF">Pmar_PMAR028500</name>
</gene>
<accession>C5LMA9</accession>
<dbReference type="AlphaFoldDB" id="C5LMA9"/>
<evidence type="ECO:0000313" key="1">
    <source>
        <dbReference type="EMBL" id="EER02121.1"/>
    </source>
</evidence>
<dbReference type="RefSeq" id="XP_002769403.1">
    <property type="nucleotide sequence ID" value="XM_002769357.1"/>
</dbReference>
<keyword evidence="2" id="KW-1185">Reference proteome</keyword>
<feature type="non-terminal residue" evidence="1">
    <location>
        <position position="52"/>
    </location>
</feature>
<dbReference type="GeneID" id="9054932"/>
<dbReference type="InParanoid" id="C5LMA9"/>
<feature type="non-terminal residue" evidence="1">
    <location>
        <position position="1"/>
    </location>
</feature>
<evidence type="ECO:0000313" key="2">
    <source>
        <dbReference type="Proteomes" id="UP000007800"/>
    </source>
</evidence>
<protein>
    <submittedName>
        <fullName evidence="1">Uncharacterized protein</fullName>
    </submittedName>
</protein>
<proteinExistence type="predicted"/>
<dbReference type="Proteomes" id="UP000007800">
    <property type="component" value="Unassembled WGS sequence"/>
</dbReference>
<organism evidence="2">
    <name type="scientific">Perkinsus marinus (strain ATCC 50983 / TXsc)</name>
    <dbReference type="NCBI Taxonomy" id="423536"/>
    <lineage>
        <taxon>Eukaryota</taxon>
        <taxon>Sar</taxon>
        <taxon>Alveolata</taxon>
        <taxon>Perkinsozoa</taxon>
        <taxon>Perkinsea</taxon>
        <taxon>Perkinsida</taxon>
        <taxon>Perkinsidae</taxon>
        <taxon>Perkinsus</taxon>
    </lineage>
</organism>